<keyword evidence="3" id="KW-1185">Reference proteome</keyword>
<dbReference type="InterPro" id="IPR036397">
    <property type="entry name" value="RNaseH_sf"/>
</dbReference>
<dbReference type="EMBL" id="VJMH01000227">
    <property type="protein sequence ID" value="KAF0717642.1"/>
    <property type="molecule type" value="Genomic_DNA"/>
</dbReference>
<gene>
    <name evidence="2" type="primary">Aste57867_2178</name>
    <name evidence="1" type="ORF">As57867_002173</name>
    <name evidence="2" type="ORF">ASTE57867_2178</name>
</gene>
<name>A0A485K7M5_9STRA</name>
<protein>
    <submittedName>
        <fullName evidence="2">Aste57867_2178 protein</fullName>
    </submittedName>
</protein>
<sequence length="288" mass="32774">MEATGLSLYVLNKYLKAGTIQRQSSRLKSLPTDGDKFACISLCRSHVDRDVCRPELDVGRRSRRILGLAKVYLTAGEVAVRRACKSKLYILKVTFLAAVTLPRFDHVRDDIPAVVESLNVSADVYQDYVLHKDITAIKTKFPSFIKRVDLQHDNVTPHASINYVVLEAASIDGWKFVVYRQPPNSPDVNVLDLSFFDSIQAHQYNIVNYSVDDVIHSTLLAFDMLSVEKLENVFLSLQAVMRFVLEHCGDNHFKLPHRNKDALRRAWSFMMNLSCTVSLLDQEDMESH</sequence>
<evidence type="ECO:0000313" key="3">
    <source>
        <dbReference type="Proteomes" id="UP000332933"/>
    </source>
</evidence>
<evidence type="ECO:0000313" key="1">
    <source>
        <dbReference type="EMBL" id="KAF0717642.1"/>
    </source>
</evidence>
<dbReference type="AlphaFoldDB" id="A0A485K7M5"/>
<evidence type="ECO:0000313" key="2">
    <source>
        <dbReference type="EMBL" id="VFT79381.1"/>
    </source>
</evidence>
<accession>A0A485K7M5</accession>
<dbReference type="EMBL" id="CAADRA010000227">
    <property type="protein sequence ID" value="VFT79381.1"/>
    <property type="molecule type" value="Genomic_DNA"/>
</dbReference>
<dbReference type="PANTHER" id="PTHR47169">
    <property type="entry name" value="OS01G0541250 PROTEIN"/>
    <property type="match status" value="1"/>
</dbReference>
<dbReference type="OrthoDB" id="125932at2759"/>
<proteinExistence type="predicted"/>
<organism evidence="2 3">
    <name type="scientific">Aphanomyces stellatus</name>
    <dbReference type="NCBI Taxonomy" id="120398"/>
    <lineage>
        <taxon>Eukaryota</taxon>
        <taxon>Sar</taxon>
        <taxon>Stramenopiles</taxon>
        <taxon>Oomycota</taxon>
        <taxon>Saprolegniomycetes</taxon>
        <taxon>Saprolegniales</taxon>
        <taxon>Verrucalvaceae</taxon>
        <taxon>Aphanomyces</taxon>
    </lineage>
</organism>
<dbReference type="Gene3D" id="3.30.420.10">
    <property type="entry name" value="Ribonuclease H-like superfamily/Ribonuclease H"/>
    <property type="match status" value="1"/>
</dbReference>
<dbReference type="Proteomes" id="UP000332933">
    <property type="component" value="Unassembled WGS sequence"/>
</dbReference>
<reference evidence="2 3" key="1">
    <citation type="submission" date="2019-03" db="EMBL/GenBank/DDBJ databases">
        <authorList>
            <person name="Gaulin E."/>
            <person name="Dumas B."/>
        </authorList>
    </citation>
    <scope>NUCLEOTIDE SEQUENCE [LARGE SCALE GENOMIC DNA]</scope>
    <source>
        <strain evidence="2">CBS 568.67</strain>
    </source>
</reference>
<reference evidence="1" key="2">
    <citation type="submission" date="2019-06" db="EMBL/GenBank/DDBJ databases">
        <title>Genomics analysis of Aphanomyces spp. identifies a new class of oomycete effector associated with host adaptation.</title>
        <authorList>
            <person name="Gaulin E."/>
        </authorList>
    </citation>
    <scope>NUCLEOTIDE SEQUENCE</scope>
    <source>
        <strain evidence="1">CBS 578.67</strain>
    </source>
</reference>
<dbReference type="GO" id="GO:0003676">
    <property type="term" value="F:nucleic acid binding"/>
    <property type="evidence" value="ECO:0007669"/>
    <property type="project" value="InterPro"/>
</dbReference>